<reference evidence="14 15" key="1">
    <citation type="submission" date="2019-08" db="EMBL/GenBank/DDBJ databases">
        <title>Deep-cultivation of Planctomycetes and their phenomic and genomic characterization uncovers novel biology.</title>
        <authorList>
            <person name="Wiegand S."/>
            <person name="Jogler M."/>
            <person name="Boedeker C."/>
            <person name="Pinto D."/>
            <person name="Vollmers J."/>
            <person name="Rivas-Marin E."/>
            <person name="Kohn T."/>
            <person name="Peeters S.H."/>
            <person name="Heuer A."/>
            <person name="Rast P."/>
            <person name="Oberbeckmann S."/>
            <person name="Bunk B."/>
            <person name="Jeske O."/>
            <person name="Meyerdierks A."/>
            <person name="Storesund J.E."/>
            <person name="Kallscheuer N."/>
            <person name="Luecker S."/>
            <person name="Lage O.M."/>
            <person name="Pohl T."/>
            <person name="Merkel B.J."/>
            <person name="Hornburger P."/>
            <person name="Mueller R.-W."/>
            <person name="Bruemmer F."/>
            <person name="Labrenz M."/>
            <person name="Spormann A.M."/>
            <person name="Op den Camp H."/>
            <person name="Overmann J."/>
            <person name="Amann R."/>
            <person name="Jetten M.S.M."/>
            <person name="Mascher T."/>
            <person name="Medema M.H."/>
            <person name="Devos D.P."/>
            <person name="Kaster A.-K."/>
            <person name="Ovreas L."/>
            <person name="Rohde M."/>
            <person name="Galperin M.Y."/>
            <person name="Jogler C."/>
        </authorList>
    </citation>
    <scope>NUCLEOTIDE SEQUENCE [LARGE SCALE GENOMIC DNA]</scope>
    <source>
        <strain evidence="14 15">OJF2</strain>
    </source>
</reference>
<evidence type="ECO:0000256" key="1">
    <source>
        <dbReference type="ARBA" id="ARBA00001966"/>
    </source>
</evidence>
<keyword evidence="7 14" id="KW-0808">Transferase</keyword>
<dbReference type="GO" id="GO:0070475">
    <property type="term" value="P:rRNA base methylation"/>
    <property type="evidence" value="ECO:0007669"/>
    <property type="project" value="TreeGrafter"/>
</dbReference>
<dbReference type="InterPro" id="IPR004383">
    <property type="entry name" value="rRNA_lsu_MTrfase_RlmN/Cfr"/>
</dbReference>
<dbReference type="SFLD" id="SFLDG01062">
    <property type="entry name" value="methyltransferase_(Class_A)"/>
    <property type="match status" value="1"/>
</dbReference>
<keyword evidence="4" id="KW-0004">4Fe-4S</keyword>
<dbReference type="GO" id="GO:0008173">
    <property type="term" value="F:RNA methyltransferase activity"/>
    <property type="evidence" value="ECO:0007669"/>
    <property type="project" value="InterPro"/>
</dbReference>
<evidence type="ECO:0000256" key="8">
    <source>
        <dbReference type="ARBA" id="ARBA00022691"/>
    </source>
</evidence>
<dbReference type="OrthoDB" id="9793973at2"/>
<dbReference type="InterPro" id="IPR058240">
    <property type="entry name" value="rSAM_sf"/>
</dbReference>
<evidence type="ECO:0000256" key="5">
    <source>
        <dbReference type="ARBA" id="ARBA00022490"/>
    </source>
</evidence>
<comment type="similarity">
    <text evidence="3">Belongs to the radical SAM superfamily. RlmN family.</text>
</comment>
<protein>
    <submittedName>
        <fullName evidence="14">Dual-specificity RNA methyltransferase RlmN</fullName>
        <ecNumber evidence="14">2.1.1.-</ecNumber>
    </submittedName>
</protein>
<evidence type="ECO:0000256" key="10">
    <source>
        <dbReference type="ARBA" id="ARBA00023004"/>
    </source>
</evidence>
<dbReference type="InterPro" id="IPR007197">
    <property type="entry name" value="rSAM"/>
</dbReference>
<keyword evidence="15" id="KW-1185">Reference proteome</keyword>
<keyword evidence="9" id="KW-0479">Metal-binding</keyword>
<keyword evidence="8" id="KW-0949">S-adenosyl-L-methionine</keyword>
<dbReference type="SFLD" id="SFLDS00029">
    <property type="entry name" value="Radical_SAM"/>
    <property type="match status" value="1"/>
</dbReference>
<dbReference type="AlphaFoldDB" id="A0A5B9VY71"/>
<dbReference type="EC" id="2.1.1.-" evidence="14"/>
<dbReference type="RefSeq" id="WP_148592741.1">
    <property type="nucleotide sequence ID" value="NZ_CP042997.1"/>
</dbReference>
<proteinExistence type="inferred from homology"/>
<dbReference type="PANTHER" id="PTHR30544">
    <property type="entry name" value="23S RRNA METHYLTRANSFERASE"/>
    <property type="match status" value="1"/>
</dbReference>
<organism evidence="14 15">
    <name type="scientific">Aquisphaera giovannonii</name>
    <dbReference type="NCBI Taxonomy" id="406548"/>
    <lineage>
        <taxon>Bacteria</taxon>
        <taxon>Pseudomonadati</taxon>
        <taxon>Planctomycetota</taxon>
        <taxon>Planctomycetia</taxon>
        <taxon>Isosphaerales</taxon>
        <taxon>Isosphaeraceae</taxon>
        <taxon>Aquisphaera</taxon>
    </lineage>
</organism>
<evidence type="ECO:0000256" key="6">
    <source>
        <dbReference type="ARBA" id="ARBA00022603"/>
    </source>
</evidence>
<name>A0A5B9VY71_9BACT</name>
<dbReference type="GO" id="GO:0005737">
    <property type="term" value="C:cytoplasm"/>
    <property type="evidence" value="ECO:0007669"/>
    <property type="project" value="UniProtKB-SubCell"/>
</dbReference>
<dbReference type="EMBL" id="CP042997">
    <property type="protein sequence ID" value="QEH33099.1"/>
    <property type="molecule type" value="Genomic_DNA"/>
</dbReference>
<evidence type="ECO:0000256" key="4">
    <source>
        <dbReference type="ARBA" id="ARBA00022485"/>
    </source>
</evidence>
<dbReference type="InterPro" id="IPR013785">
    <property type="entry name" value="Aldolase_TIM"/>
</dbReference>
<keyword evidence="5" id="KW-0963">Cytoplasm</keyword>
<evidence type="ECO:0000259" key="13">
    <source>
        <dbReference type="PROSITE" id="PS51918"/>
    </source>
</evidence>
<evidence type="ECO:0000256" key="7">
    <source>
        <dbReference type="ARBA" id="ARBA00022679"/>
    </source>
</evidence>
<dbReference type="Proteomes" id="UP000324233">
    <property type="component" value="Chromosome"/>
</dbReference>
<evidence type="ECO:0000256" key="11">
    <source>
        <dbReference type="ARBA" id="ARBA00023014"/>
    </source>
</evidence>
<dbReference type="GO" id="GO:0030488">
    <property type="term" value="P:tRNA methylation"/>
    <property type="evidence" value="ECO:0007669"/>
    <property type="project" value="TreeGrafter"/>
</dbReference>
<dbReference type="InterPro" id="IPR040072">
    <property type="entry name" value="Methyltransferase_A"/>
</dbReference>
<dbReference type="GO" id="GO:0046872">
    <property type="term" value="F:metal ion binding"/>
    <property type="evidence" value="ECO:0007669"/>
    <property type="project" value="UniProtKB-KW"/>
</dbReference>
<keyword evidence="12" id="KW-1015">Disulfide bond</keyword>
<dbReference type="Pfam" id="PF04055">
    <property type="entry name" value="Radical_SAM"/>
    <property type="match status" value="1"/>
</dbReference>
<accession>A0A5B9VY71</accession>
<evidence type="ECO:0000313" key="14">
    <source>
        <dbReference type="EMBL" id="QEH33099.1"/>
    </source>
</evidence>
<dbReference type="KEGG" id="agv:OJF2_15960"/>
<keyword evidence="10" id="KW-0408">Iron</keyword>
<dbReference type="CDD" id="cd01335">
    <property type="entry name" value="Radical_SAM"/>
    <property type="match status" value="1"/>
</dbReference>
<evidence type="ECO:0000256" key="12">
    <source>
        <dbReference type="ARBA" id="ARBA00023157"/>
    </source>
</evidence>
<sequence length="345" mass="37711">MLDPRDLAPDEFRREAEALGVGPEVVRRVSSAVLARGIFDPEVWSGSLQVPKRLTRAIGELERLRLERSIVSPVDGFRKLSFRTGDDLVVETVIIPLHKPGAASICVSSQVGCAMGCRFCATARMARRRNLRTWEILDQFIQARDVARQAGRRPTGVVFMGMGEPFLNYERVLAAADLLRCSWGASIGAKGITISTVGLVPEIDRFTREGHNYRLAVSLGAATDAKRERLVPLAARTPVAEVMAAARRHALARRDRVTLAYVCIAGENMAEEDARALGELIGDTPVRLDLIEVTDPTGIYRAPDAGELKAFRDALTRHVGQPIVRRYSGGKDILAACGTLAGERM</sequence>
<evidence type="ECO:0000313" key="15">
    <source>
        <dbReference type="Proteomes" id="UP000324233"/>
    </source>
</evidence>
<dbReference type="GO" id="GO:0051539">
    <property type="term" value="F:4 iron, 4 sulfur cluster binding"/>
    <property type="evidence" value="ECO:0007669"/>
    <property type="project" value="UniProtKB-KW"/>
</dbReference>
<dbReference type="PROSITE" id="PS51918">
    <property type="entry name" value="RADICAL_SAM"/>
    <property type="match status" value="1"/>
</dbReference>
<dbReference type="SFLD" id="SFLDF00275">
    <property type="entry name" value="adenosine_C2_methyltransferase"/>
    <property type="match status" value="1"/>
</dbReference>
<comment type="subcellular location">
    <subcellularLocation>
        <location evidence="2">Cytoplasm</location>
    </subcellularLocation>
</comment>
<feature type="domain" description="Radical SAM core" evidence="13">
    <location>
        <begin position="99"/>
        <end position="331"/>
    </location>
</feature>
<evidence type="ECO:0000256" key="3">
    <source>
        <dbReference type="ARBA" id="ARBA00007544"/>
    </source>
</evidence>
<evidence type="ECO:0000256" key="9">
    <source>
        <dbReference type="ARBA" id="ARBA00022723"/>
    </source>
</evidence>
<dbReference type="Gene3D" id="3.20.20.70">
    <property type="entry name" value="Aldolase class I"/>
    <property type="match status" value="1"/>
</dbReference>
<evidence type="ECO:0000256" key="2">
    <source>
        <dbReference type="ARBA" id="ARBA00004496"/>
    </source>
</evidence>
<dbReference type="PANTHER" id="PTHR30544:SF5">
    <property type="entry name" value="RADICAL SAM CORE DOMAIN-CONTAINING PROTEIN"/>
    <property type="match status" value="1"/>
</dbReference>
<dbReference type="SUPFAM" id="SSF102114">
    <property type="entry name" value="Radical SAM enzymes"/>
    <property type="match status" value="1"/>
</dbReference>
<keyword evidence="6 14" id="KW-0489">Methyltransferase</keyword>
<comment type="cofactor">
    <cofactor evidence="1">
        <name>[4Fe-4S] cluster</name>
        <dbReference type="ChEBI" id="CHEBI:49883"/>
    </cofactor>
</comment>
<keyword evidence="11" id="KW-0411">Iron-sulfur</keyword>
<gene>
    <name evidence="14" type="primary">rlmN_1</name>
    <name evidence="14" type="ORF">OJF2_15960</name>
</gene>